<dbReference type="InterPro" id="IPR007554">
    <property type="entry name" value="Glycerophosphate_synth"/>
</dbReference>
<evidence type="ECO:0000313" key="2">
    <source>
        <dbReference type="Proteomes" id="UP001157947"/>
    </source>
</evidence>
<dbReference type="EMBL" id="FXTX01000001">
    <property type="protein sequence ID" value="SMP00235.1"/>
    <property type="molecule type" value="Genomic_DNA"/>
</dbReference>
<gene>
    <name evidence="1" type="ORF">SAMN06264868_10131</name>
</gene>
<dbReference type="AlphaFoldDB" id="A0AA45WI59"/>
<dbReference type="Gene3D" id="3.40.50.12580">
    <property type="match status" value="1"/>
</dbReference>
<reference evidence="1" key="1">
    <citation type="submission" date="2017-05" db="EMBL/GenBank/DDBJ databases">
        <authorList>
            <person name="Varghese N."/>
            <person name="Submissions S."/>
        </authorList>
    </citation>
    <scope>NUCLEOTIDE SEQUENCE</scope>
    <source>
        <strain evidence="1">DSM 18763</strain>
    </source>
</reference>
<proteinExistence type="predicted"/>
<dbReference type="RefSeq" id="WP_265133723.1">
    <property type="nucleotide sequence ID" value="NZ_FXTX01000001.1"/>
</dbReference>
<evidence type="ECO:0000313" key="1">
    <source>
        <dbReference type="EMBL" id="SMP00235.1"/>
    </source>
</evidence>
<accession>A0AA45WI59</accession>
<name>A0AA45WI59_9AQUI</name>
<comment type="caution">
    <text evidence="1">The sequence shown here is derived from an EMBL/GenBank/DDBJ whole genome shotgun (WGS) entry which is preliminary data.</text>
</comment>
<sequence length="434" mass="52168">MDALKKLIEAYWLTGSQNIKNILIKKIRFQNLSRIKKYHSNKKLPLKVLFIVMHSSGFKSLNVLREMINDKTFEPIIMVNPYTLKDKESMIEQIEEEFEHIKNMNLPVQIISSYKKESDSWVNIKEEINPDIVFFTNPHKLTYYEYYEELFINYISYYVPYSHQISNYGNYYPQYNQLFHNAVFKIFTPHKDDLIIHQKYSDNKGINVEVTGYPATEKLIDKNYVPVDVWKPQKKKKIRIIYAPHHTFNYQELPLSTFLRYSEFMKNLVEKYKDEVQWVFRPHPLLKEKLIKYKDWGEYKTKKYWEFWEEHPNCQISEGGEYIDLFLTSDAMIHDCGSFLAEYLYVNKPVLYLVANSNIKEYFNSFGLKAFEACYHAYKEEDIDNFIKSLIEGKKDVKKTVREKFLEENIYPFFKDKTPSQRIIESIKKDFNII</sequence>
<dbReference type="Pfam" id="PF04464">
    <property type="entry name" value="Glyphos_transf"/>
    <property type="match status" value="1"/>
</dbReference>
<dbReference type="GO" id="GO:0016020">
    <property type="term" value="C:membrane"/>
    <property type="evidence" value="ECO:0007669"/>
    <property type="project" value="InterPro"/>
</dbReference>
<dbReference type="Proteomes" id="UP001157947">
    <property type="component" value="Unassembled WGS sequence"/>
</dbReference>
<dbReference type="GO" id="GO:0047355">
    <property type="term" value="F:CDP-glycerol glycerophosphotransferase activity"/>
    <property type="evidence" value="ECO:0007669"/>
    <property type="project" value="InterPro"/>
</dbReference>
<dbReference type="InterPro" id="IPR043148">
    <property type="entry name" value="TagF_C"/>
</dbReference>
<dbReference type="SUPFAM" id="SSF53756">
    <property type="entry name" value="UDP-Glycosyltransferase/glycogen phosphorylase"/>
    <property type="match status" value="1"/>
</dbReference>
<protein>
    <submittedName>
        <fullName evidence="1">CDP-Glycerol:Poly(Glycerophosphate) glycerophosphotransferase</fullName>
    </submittedName>
</protein>
<keyword evidence="2" id="KW-1185">Reference proteome</keyword>
<organism evidence="1 2">
    <name type="scientific">Venenivibrio stagnispumantis</name>
    <dbReference type="NCBI Taxonomy" id="407998"/>
    <lineage>
        <taxon>Bacteria</taxon>
        <taxon>Pseudomonadati</taxon>
        <taxon>Aquificota</taxon>
        <taxon>Aquificia</taxon>
        <taxon>Aquificales</taxon>
        <taxon>Hydrogenothermaceae</taxon>
        <taxon>Venenivibrio</taxon>
    </lineage>
</organism>